<accession>A0A8X6LBD5</accession>
<name>A0A8X6LBD5_TRICU</name>
<dbReference type="PANTHER" id="PTHR12486">
    <property type="entry name" value="APRATAXIN-RELATED"/>
    <property type="match status" value="1"/>
</dbReference>
<evidence type="ECO:0000259" key="10">
    <source>
        <dbReference type="PROSITE" id="PS51084"/>
    </source>
</evidence>
<dbReference type="PROSITE" id="PS51084">
    <property type="entry name" value="HIT_2"/>
    <property type="match status" value="1"/>
</dbReference>
<sequence>MRPLHNTDAEAPTKVWETVQCAILPFLCGHGSLVVMDDNFVAFRNITPAASHHYLVIPKDHIKDAVKLKPYHIPMLYQMEAIAAEILKQQGAVDMATRIGYHWPPFISVNHLHLHVIAPEEELSIKASVIFRPSTKWFLTTKEIVERINNRHLVSSL</sequence>
<dbReference type="Gene3D" id="3.30.428.10">
    <property type="entry name" value="HIT-like"/>
    <property type="match status" value="1"/>
</dbReference>
<feature type="active site" description="Tele-AMP-histidine intermediate" evidence="7">
    <location>
        <position position="113"/>
    </location>
</feature>
<dbReference type="EMBL" id="BMAO01035044">
    <property type="protein sequence ID" value="GFR00819.1"/>
    <property type="molecule type" value="Genomic_DNA"/>
</dbReference>
<evidence type="ECO:0000256" key="6">
    <source>
        <dbReference type="ARBA" id="ARBA00042361"/>
    </source>
</evidence>
<dbReference type="GO" id="GO:0000166">
    <property type="term" value="F:nucleotide binding"/>
    <property type="evidence" value="ECO:0007669"/>
    <property type="project" value="UniProtKB-KW"/>
</dbReference>
<dbReference type="Proteomes" id="UP000887116">
    <property type="component" value="Unassembled WGS sequence"/>
</dbReference>
<dbReference type="SUPFAM" id="SSF54197">
    <property type="entry name" value="HIT-like"/>
    <property type="match status" value="1"/>
</dbReference>
<evidence type="ECO:0000256" key="1">
    <source>
        <dbReference type="ARBA" id="ARBA00022741"/>
    </source>
</evidence>
<comment type="catalytic activity">
    <reaction evidence="3">
        <text>adenosine 5'-phosphoramidate + H2O = NH4(+) + AMP</text>
        <dbReference type="Rhea" id="RHEA:67916"/>
        <dbReference type="ChEBI" id="CHEBI:15377"/>
        <dbReference type="ChEBI" id="CHEBI:28938"/>
        <dbReference type="ChEBI" id="CHEBI:57890"/>
        <dbReference type="ChEBI" id="CHEBI:456215"/>
    </reaction>
</comment>
<dbReference type="AlphaFoldDB" id="A0A8X6LBD5"/>
<dbReference type="GO" id="GO:0016787">
    <property type="term" value="F:hydrolase activity"/>
    <property type="evidence" value="ECO:0007669"/>
    <property type="project" value="UniProtKB-KW"/>
</dbReference>
<organism evidence="11 12">
    <name type="scientific">Trichonephila clavata</name>
    <name type="common">Joro spider</name>
    <name type="synonym">Nephila clavata</name>
    <dbReference type="NCBI Taxonomy" id="2740835"/>
    <lineage>
        <taxon>Eukaryota</taxon>
        <taxon>Metazoa</taxon>
        <taxon>Ecdysozoa</taxon>
        <taxon>Arthropoda</taxon>
        <taxon>Chelicerata</taxon>
        <taxon>Arachnida</taxon>
        <taxon>Araneae</taxon>
        <taxon>Araneomorphae</taxon>
        <taxon>Entelegynae</taxon>
        <taxon>Araneoidea</taxon>
        <taxon>Nephilidae</taxon>
        <taxon>Trichonephila</taxon>
    </lineage>
</organism>
<evidence type="ECO:0000256" key="5">
    <source>
        <dbReference type="ARBA" id="ARBA00039802"/>
    </source>
</evidence>
<evidence type="ECO:0000256" key="3">
    <source>
        <dbReference type="ARBA" id="ARBA00024472"/>
    </source>
</evidence>
<evidence type="ECO:0000256" key="7">
    <source>
        <dbReference type="PIRSR" id="PIRSR601310-1"/>
    </source>
</evidence>
<reference evidence="11" key="1">
    <citation type="submission" date="2020-07" db="EMBL/GenBank/DDBJ databases">
        <title>Multicomponent nature underlies the extraordinary mechanical properties of spider dragline silk.</title>
        <authorList>
            <person name="Kono N."/>
            <person name="Nakamura H."/>
            <person name="Mori M."/>
            <person name="Yoshida Y."/>
            <person name="Ohtoshi R."/>
            <person name="Malay A.D."/>
            <person name="Moran D.A.P."/>
            <person name="Tomita M."/>
            <person name="Numata K."/>
            <person name="Arakawa K."/>
        </authorList>
    </citation>
    <scope>NUCLEOTIDE SEQUENCE</scope>
</reference>
<evidence type="ECO:0000313" key="11">
    <source>
        <dbReference type="EMBL" id="GFR00819.1"/>
    </source>
</evidence>
<keyword evidence="2" id="KW-0378">Hydrolase</keyword>
<feature type="domain" description="HIT" evidence="10">
    <location>
        <begin position="19"/>
        <end position="131"/>
    </location>
</feature>
<dbReference type="InterPro" id="IPR036265">
    <property type="entry name" value="HIT-like_sf"/>
</dbReference>
<evidence type="ECO:0000256" key="2">
    <source>
        <dbReference type="ARBA" id="ARBA00022801"/>
    </source>
</evidence>
<feature type="short sequence motif" description="Histidine triad motif" evidence="8 9">
    <location>
        <begin position="111"/>
        <end position="115"/>
    </location>
</feature>
<dbReference type="PRINTS" id="PR00332">
    <property type="entry name" value="HISTRIAD"/>
</dbReference>
<evidence type="ECO:0000256" key="8">
    <source>
        <dbReference type="PIRSR" id="PIRSR601310-3"/>
    </source>
</evidence>
<dbReference type="InterPro" id="IPR001310">
    <property type="entry name" value="Histidine_triad_HIT"/>
</dbReference>
<dbReference type="PANTHER" id="PTHR12486:SF5">
    <property type="entry name" value="ADENOSINE 5'-MONOPHOSPHORAMIDASE HINT3"/>
    <property type="match status" value="1"/>
</dbReference>
<dbReference type="OrthoDB" id="1915375at2759"/>
<gene>
    <name evidence="11" type="primary">hint3</name>
    <name evidence="11" type="ORF">TNCT_555461</name>
</gene>
<dbReference type="InterPro" id="IPR011146">
    <property type="entry name" value="HIT-like"/>
</dbReference>
<comment type="similarity">
    <text evidence="4">Belongs to the HINT family.</text>
</comment>
<dbReference type="Pfam" id="PF11969">
    <property type="entry name" value="DcpS_C"/>
    <property type="match status" value="1"/>
</dbReference>
<comment type="caution">
    <text evidence="11">The sequence shown here is derived from an EMBL/GenBank/DDBJ whole genome shotgun (WGS) entry which is preliminary data.</text>
</comment>
<keyword evidence="1" id="KW-0547">Nucleotide-binding</keyword>
<evidence type="ECO:0000256" key="4">
    <source>
        <dbReference type="ARBA" id="ARBA00025764"/>
    </source>
</evidence>
<proteinExistence type="inferred from homology"/>
<evidence type="ECO:0000256" key="9">
    <source>
        <dbReference type="PROSITE-ProRule" id="PRU00464"/>
    </source>
</evidence>
<evidence type="ECO:0000313" key="12">
    <source>
        <dbReference type="Proteomes" id="UP000887116"/>
    </source>
</evidence>
<protein>
    <recommendedName>
        <fullName evidence="5">Adenosine 5'-monophosphoramidase HINT3</fullName>
    </recommendedName>
    <alternativeName>
        <fullName evidence="6">Histidine triad nucleotide-binding protein 3</fullName>
    </alternativeName>
</protein>
<keyword evidence="12" id="KW-1185">Reference proteome</keyword>